<sequence length="145" mass="16856">MELRKEEEREEGITEEWGRRRESQLCLQIQSVQFCSQYLRYDITSNQKVIDCSSDYRHSNRNSAWRWIWWRLDISLAGTAWDKTLLAIAEEVALSFDRELGIFAFRTLLSTLVRSFALSHCIAYALLHLKISNLACVAGVVLLGR</sequence>
<protein>
    <submittedName>
        <fullName evidence="1">Uncharacterized protein</fullName>
    </submittedName>
</protein>
<dbReference type="Proteomes" id="UP001060085">
    <property type="component" value="Linkage Group LG07"/>
</dbReference>
<comment type="caution">
    <text evidence="1">The sequence shown here is derived from an EMBL/GenBank/DDBJ whole genome shotgun (WGS) entry which is preliminary data.</text>
</comment>
<proteinExistence type="predicted"/>
<organism evidence="1 2">
    <name type="scientific">Catharanthus roseus</name>
    <name type="common">Madagascar periwinkle</name>
    <name type="synonym">Vinca rosea</name>
    <dbReference type="NCBI Taxonomy" id="4058"/>
    <lineage>
        <taxon>Eukaryota</taxon>
        <taxon>Viridiplantae</taxon>
        <taxon>Streptophyta</taxon>
        <taxon>Embryophyta</taxon>
        <taxon>Tracheophyta</taxon>
        <taxon>Spermatophyta</taxon>
        <taxon>Magnoliopsida</taxon>
        <taxon>eudicotyledons</taxon>
        <taxon>Gunneridae</taxon>
        <taxon>Pentapetalae</taxon>
        <taxon>asterids</taxon>
        <taxon>lamiids</taxon>
        <taxon>Gentianales</taxon>
        <taxon>Apocynaceae</taxon>
        <taxon>Rauvolfioideae</taxon>
        <taxon>Vinceae</taxon>
        <taxon>Catharanthinae</taxon>
        <taxon>Catharanthus</taxon>
    </lineage>
</organism>
<accession>A0ACC0A312</accession>
<gene>
    <name evidence="1" type="ORF">M9H77_31519</name>
</gene>
<evidence type="ECO:0000313" key="2">
    <source>
        <dbReference type="Proteomes" id="UP001060085"/>
    </source>
</evidence>
<reference evidence="2" key="1">
    <citation type="journal article" date="2023" name="Nat. Plants">
        <title>Single-cell RNA sequencing provides a high-resolution roadmap for understanding the multicellular compartmentation of specialized metabolism.</title>
        <authorList>
            <person name="Sun S."/>
            <person name="Shen X."/>
            <person name="Li Y."/>
            <person name="Li Y."/>
            <person name="Wang S."/>
            <person name="Li R."/>
            <person name="Zhang H."/>
            <person name="Shen G."/>
            <person name="Guo B."/>
            <person name="Wei J."/>
            <person name="Xu J."/>
            <person name="St-Pierre B."/>
            <person name="Chen S."/>
            <person name="Sun C."/>
        </authorList>
    </citation>
    <scope>NUCLEOTIDE SEQUENCE [LARGE SCALE GENOMIC DNA]</scope>
</reference>
<evidence type="ECO:0000313" key="1">
    <source>
        <dbReference type="EMBL" id="KAI5654332.1"/>
    </source>
</evidence>
<dbReference type="EMBL" id="CM044707">
    <property type="protein sequence ID" value="KAI5654332.1"/>
    <property type="molecule type" value="Genomic_DNA"/>
</dbReference>
<name>A0ACC0A312_CATRO</name>
<keyword evidence="2" id="KW-1185">Reference proteome</keyword>